<keyword evidence="1 6" id="KW-0479">Metal-binding</keyword>
<dbReference type="FunFam" id="3.30.1370.210:FF:000004">
    <property type="entry name" value="Muscleblind like splicing regulator 1"/>
    <property type="match status" value="1"/>
</dbReference>
<accession>A0AAW0PCL8</accession>
<comment type="similarity">
    <text evidence="5">Belongs to the muscleblind family.</text>
</comment>
<evidence type="ECO:0000259" key="7">
    <source>
        <dbReference type="PROSITE" id="PS50103"/>
    </source>
</evidence>
<keyword evidence="2" id="KW-0677">Repeat</keyword>
<dbReference type="GO" id="GO:0003723">
    <property type="term" value="F:RNA binding"/>
    <property type="evidence" value="ECO:0007669"/>
    <property type="project" value="TreeGrafter"/>
</dbReference>
<feature type="domain" description="C3H1-type" evidence="7">
    <location>
        <begin position="174"/>
        <end position="200"/>
    </location>
</feature>
<name>A0AAW0PCL8_9GOBI</name>
<evidence type="ECO:0000256" key="5">
    <source>
        <dbReference type="ARBA" id="ARBA00038226"/>
    </source>
</evidence>
<dbReference type="PANTHER" id="PTHR12675:SF3">
    <property type="entry name" value="MUSCLEBLIND-LIKE PROTEIN 3"/>
    <property type="match status" value="1"/>
</dbReference>
<evidence type="ECO:0000256" key="6">
    <source>
        <dbReference type="PROSITE-ProRule" id="PRU00723"/>
    </source>
</evidence>
<evidence type="ECO:0000256" key="1">
    <source>
        <dbReference type="ARBA" id="ARBA00022723"/>
    </source>
</evidence>
<comment type="caution">
    <text evidence="8">The sequence shown here is derived from an EMBL/GenBank/DDBJ whole genome shotgun (WGS) entry which is preliminary data.</text>
</comment>
<dbReference type="GO" id="GO:0043484">
    <property type="term" value="P:regulation of RNA splicing"/>
    <property type="evidence" value="ECO:0007669"/>
    <property type="project" value="TreeGrafter"/>
</dbReference>
<feature type="domain" description="C3H1-type" evidence="7">
    <location>
        <begin position="13"/>
        <end position="41"/>
    </location>
</feature>
<sequence>MAISMTVGRDIKWLTLEVCREFQRGTCLRSDAECKFAHPSPSCHVENGRVIACFDSLKGRCIRDNSNAVPFAWGQLPPLTTFPVMSSSLAFNPYLSQISPGMGLASELLPSGPHLVPGSPTGLSSFSSGALTQKQSRTDKLEVCREFQRGNCSRGEGDCRYAHPLETAMVDCCENSVIVCMDYIKGRCGRDKCKYFHPLLTCRPESRLHSTRAVKILHLFSTSIWANHIPMMLGATTTVSSVSTPVTNVPFPESTVSNQ</sequence>
<feature type="domain" description="C3H1-type" evidence="7">
    <location>
        <begin position="138"/>
        <end position="166"/>
    </location>
</feature>
<reference evidence="9" key="1">
    <citation type="submission" date="2024-04" db="EMBL/GenBank/DDBJ databases">
        <title>Salinicola lusitanus LLJ914,a marine bacterium isolated from the Okinawa Trough.</title>
        <authorList>
            <person name="Li J."/>
        </authorList>
    </citation>
    <scope>NUCLEOTIDE SEQUENCE [LARGE SCALE GENOMIC DNA]</scope>
</reference>
<organism evidence="8 9">
    <name type="scientific">Mugilogobius chulae</name>
    <name type="common">yellowstripe goby</name>
    <dbReference type="NCBI Taxonomy" id="88201"/>
    <lineage>
        <taxon>Eukaryota</taxon>
        <taxon>Metazoa</taxon>
        <taxon>Chordata</taxon>
        <taxon>Craniata</taxon>
        <taxon>Vertebrata</taxon>
        <taxon>Euteleostomi</taxon>
        <taxon>Actinopterygii</taxon>
        <taxon>Neopterygii</taxon>
        <taxon>Teleostei</taxon>
        <taxon>Neoteleostei</taxon>
        <taxon>Acanthomorphata</taxon>
        <taxon>Gobiaria</taxon>
        <taxon>Gobiiformes</taxon>
        <taxon>Gobioidei</taxon>
        <taxon>Gobiidae</taxon>
        <taxon>Gobionellinae</taxon>
        <taxon>Mugilogobius</taxon>
    </lineage>
</organism>
<evidence type="ECO:0000256" key="4">
    <source>
        <dbReference type="ARBA" id="ARBA00022833"/>
    </source>
</evidence>
<evidence type="ECO:0000256" key="3">
    <source>
        <dbReference type="ARBA" id="ARBA00022771"/>
    </source>
</evidence>
<evidence type="ECO:0000313" key="9">
    <source>
        <dbReference type="Proteomes" id="UP001460270"/>
    </source>
</evidence>
<proteinExistence type="inferred from homology"/>
<dbReference type="EMBL" id="JBBPFD010000006">
    <property type="protein sequence ID" value="KAK7922446.1"/>
    <property type="molecule type" value="Genomic_DNA"/>
</dbReference>
<feature type="zinc finger region" description="C3H1-type" evidence="6">
    <location>
        <begin position="138"/>
        <end position="166"/>
    </location>
</feature>
<dbReference type="GO" id="GO:0005654">
    <property type="term" value="C:nucleoplasm"/>
    <property type="evidence" value="ECO:0007669"/>
    <property type="project" value="TreeGrafter"/>
</dbReference>
<keyword evidence="3 6" id="KW-0863">Zinc-finger</keyword>
<dbReference type="GO" id="GO:0005737">
    <property type="term" value="C:cytoplasm"/>
    <property type="evidence" value="ECO:0007669"/>
    <property type="project" value="TreeGrafter"/>
</dbReference>
<dbReference type="InterPro" id="IPR000571">
    <property type="entry name" value="Znf_CCCH"/>
</dbReference>
<keyword evidence="9" id="KW-1185">Reference proteome</keyword>
<gene>
    <name evidence="8" type="ORF">WMY93_009348</name>
</gene>
<dbReference type="GO" id="GO:0008270">
    <property type="term" value="F:zinc ion binding"/>
    <property type="evidence" value="ECO:0007669"/>
    <property type="project" value="UniProtKB-KW"/>
</dbReference>
<dbReference type="PROSITE" id="PS50103">
    <property type="entry name" value="ZF_C3H1"/>
    <property type="match status" value="3"/>
</dbReference>
<keyword evidence="4 6" id="KW-0862">Zinc</keyword>
<dbReference type="AlphaFoldDB" id="A0AAW0PCL8"/>
<evidence type="ECO:0000256" key="2">
    <source>
        <dbReference type="ARBA" id="ARBA00022737"/>
    </source>
</evidence>
<dbReference type="Pfam" id="PF22628">
    <property type="entry name" value="zf-CCCH_10"/>
    <property type="match status" value="1"/>
</dbReference>
<evidence type="ECO:0000313" key="8">
    <source>
        <dbReference type="EMBL" id="KAK7922446.1"/>
    </source>
</evidence>
<dbReference type="PANTHER" id="PTHR12675">
    <property type="entry name" value="MUSCLEBLIND-LIKE PROTEIN"/>
    <property type="match status" value="1"/>
</dbReference>
<dbReference type="Pfam" id="PF00642">
    <property type="entry name" value="zf-CCCH"/>
    <property type="match status" value="1"/>
</dbReference>
<feature type="zinc finger region" description="C3H1-type" evidence="6">
    <location>
        <begin position="13"/>
        <end position="41"/>
    </location>
</feature>
<dbReference type="Proteomes" id="UP001460270">
    <property type="component" value="Unassembled WGS sequence"/>
</dbReference>
<dbReference type="Gene3D" id="3.30.1370.210">
    <property type="match status" value="2"/>
</dbReference>
<protein>
    <recommendedName>
        <fullName evidence="7">C3H1-type domain-containing protein</fullName>
    </recommendedName>
</protein>
<dbReference type="InterPro" id="IPR054429">
    <property type="entry name" value="Znf-CCCH_Muscleblind-like"/>
</dbReference>
<feature type="zinc finger region" description="C3H1-type" evidence="6">
    <location>
        <begin position="174"/>
        <end position="200"/>
    </location>
</feature>
<dbReference type="SMART" id="SM00356">
    <property type="entry name" value="ZnF_C3H1"/>
    <property type="match status" value="3"/>
</dbReference>